<dbReference type="GO" id="GO:0034194">
    <property type="term" value="P:D-galactonate catabolic process"/>
    <property type="evidence" value="ECO:0007669"/>
    <property type="project" value="InterPro"/>
</dbReference>
<dbReference type="Pfam" id="PF05035">
    <property type="entry name" value="DGOK"/>
    <property type="match status" value="1"/>
</dbReference>
<organism evidence="1 2">
    <name type="scientific">Ruthenibacterium lactatiformans</name>
    <dbReference type="NCBI Taxonomy" id="1550024"/>
    <lineage>
        <taxon>Bacteria</taxon>
        <taxon>Bacillati</taxon>
        <taxon>Bacillota</taxon>
        <taxon>Clostridia</taxon>
        <taxon>Eubacteriales</taxon>
        <taxon>Oscillospiraceae</taxon>
        <taxon>Ruthenibacterium</taxon>
    </lineage>
</organism>
<sequence length="329" mass="36112">MRKCLLLLDGGTTNTRFTLVENGRILAQSQCRVGAADAAHEGKNSLLREAVRREMNALQSRWNCSIVEIYAAGMITSDTGLCEVKHIAAPANLPQLAANAQVRVLPEISNVPFCFVPGIRFESDDPNDADMLRGEEVEVFGAMDSEDEEKQLFVHFGSHNKIICVENGSITRAATTLSGELLWAVCNHTILKSSVTLPGSNGCEMDAPNVQQGFRAAEQYGLSRALFCARVRQKTDGITRRQALSHVLGALTCADWQTFRRFFAPECGELVLYGRKVFADAFLICLPLMGIPSRLRQNLRVISYEESCGLSVTGLLKIRRLRGASASNC</sequence>
<dbReference type="GO" id="GO:0008671">
    <property type="term" value="F:2-dehydro-3-deoxygalactonokinase activity"/>
    <property type="evidence" value="ECO:0007669"/>
    <property type="project" value="InterPro"/>
</dbReference>
<dbReference type="InterPro" id="IPR007729">
    <property type="entry name" value="DGOK"/>
</dbReference>
<evidence type="ECO:0000313" key="2">
    <source>
        <dbReference type="Proteomes" id="UP000472755"/>
    </source>
</evidence>
<evidence type="ECO:0000313" key="1">
    <source>
        <dbReference type="EMBL" id="MTS25879.1"/>
    </source>
</evidence>
<dbReference type="EMBL" id="WMZU01000001">
    <property type="protein sequence ID" value="MTS25879.1"/>
    <property type="molecule type" value="Genomic_DNA"/>
</dbReference>
<dbReference type="Proteomes" id="UP000472755">
    <property type="component" value="Unassembled WGS sequence"/>
</dbReference>
<protein>
    <recommendedName>
        <fullName evidence="3">2-dehydro-3-deoxygalactonokinase</fullName>
    </recommendedName>
</protein>
<dbReference type="CDD" id="cd24012">
    <property type="entry name" value="ASKHA_NBD_KDGal-kinase"/>
    <property type="match status" value="1"/>
</dbReference>
<gene>
    <name evidence="1" type="ORF">GMD59_01100</name>
</gene>
<dbReference type="Gene3D" id="3.30.420.300">
    <property type="entry name" value="2-keto-3-deoxy-galactonokinase, substrate binding domain"/>
    <property type="match status" value="1"/>
</dbReference>
<name>A0A6L6LND0_9FIRM</name>
<proteinExistence type="predicted"/>
<accession>A0A6L6LND0</accession>
<evidence type="ECO:0008006" key="3">
    <source>
        <dbReference type="Google" id="ProtNLM"/>
    </source>
</evidence>
<dbReference type="InterPro" id="IPR042257">
    <property type="entry name" value="DGOK_C"/>
</dbReference>
<comment type="caution">
    <text evidence="1">The sequence shown here is derived from an EMBL/GenBank/DDBJ whole genome shotgun (WGS) entry which is preliminary data.</text>
</comment>
<dbReference type="AlphaFoldDB" id="A0A6L6LND0"/>
<dbReference type="RefSeq" id="WP_172725853.1">
    <property type="nucleotide sequence ID" value="NZ_WMZN01000001.1"/>
</dbReference>
<dbReference type="Gene3D" id="3.30.420.310">
    <property type="entry name" value="2-keto-3-deoxy-galactonokinase, C-terminal domain"/>
    <property type="match status" value="1"/>
</dbReference>
<reference evidence="1 2" key="1">
    <citation type="journal article" date="2019" name="Nat. Med.">
        <title>A library of human gut bacterial isolates paired with longitudinal multiomics data enables mechanistic microbiome research.</title>
        <authorList>
            <person name="Poyet M."/>
            <person name="Groussin M."/>
            <person name="Gibbons S.M."/>
            <person name="Avila-Pacheco J."/>
            <person name="Jiang X."/>
            <person name="Kearney S.M."/>
            <person name="Perrotta A.R."/>
            <person name="Berdy B."/>
            <person name="Zhao S."/>
            <person name="Lieberman T.D."/>
            <person name="Swanson P.K."/>
            <person name="Smith M."/>
            <person name="Roesemann S."/>
            <person name="Alexander J.E."/>
            <person name="Rich S.A."/>
            <person name="Livny J."/>
            <person name="Vlamakis H."/>
            <person name="Clish C."/>
            <person name="Bullock K."/>
            <person name="Deik A."/>
            <person name="Scott J."/>
            <person name="Pierce K.A."/>
            <person name="Xavier R.J."/>
            <person name="Alm E.J."/>
        </authorList>
    </citation>
    <scope>NUCLEOTIDE SEQUENCE [LARGE SCALE GENOMIC DNA]</scope>
    <source>
        <strain evidence="1 2">BIOML-A4</strain>
    </source>
</reference>
<dbReference type="InterPro" id="IPR042258">
    <property type="entry name" value="DGOK_N"/>
</dbReference>